<evidence type="ECO:0000313" key="1">
    <source>
        <dbReference type="EMBL" id="SDW44582.1"/>
    </source>
</evidence>
<dbReference type="EMBL" id="FNNB01000002">
    <property type="protein sequence ID" value="SDW44582.1"/>
    <property type="molecule type" value="Genomic_DNA"/>
</dbReference>
<gene>
    <name evidence="1" type="ORF">SAMN04488041_102206</name>
</gene>
<evidence type="ECO:0000313" key="2">
    <source>
        <dbReference type="Proteomes" id="UP000183076"/>
    </source>
</evidence>
<dbReference type="Proteomes" id="UP000183076">
    <property type="component" value="Unassembled WGS sequence"/>
</dbReference>
<accession>A0A1H2TL45</accession>
<dbReference type="InterPro" id="IPR010865">
    <property type="entry name" value="DUF1499"/>
</dbReference>
<sequence>MMAFFWIALAIFVALQAYIRLAPGPAARWELGAVDKAPGDYPSEGGLMAVREVEGDGTAFLNRFDDAMLSLPRTRRIENNAGQALYVTRSGFWGFPDYTSVAVTPVDGADQSRAVVYGRLRFGRSDMGVNGKRLKRVLAQAGV</sequence>
<dbReference type="Pfam" id="PF07386">
    <property type="entry name" value="DUF1499"/>
    <property type="match status" value="1"/>
</dbReference>
<dbReference type="AlphaFoldDB" id="A0A1H2TL45"/>
<evidence type="ECO:0008006" key="3">
    <source>
        <dbReference type="Google" id="ProtNLM"/>
    </source>
</evidence>
<dbReference type="RefSeq" id="WP_074634922.1">
    <property type="nucleotide sequence ID" value="NZ_CP160849.1"/>
</dbReference>
<protein>
    <recommendedName>
        <fullName evidence="3">DUF1499 domain-containing protein</fullName>
    </recommendedName>
</protein>
<name>A0A1H2TL45_9RHOB</name>
<dbReference type="STRING" id="60137.SAMN04488041_102206"/>
<organism evidence="1 2">
    <name type="scientific">Sulfitobacter pontiacus</name>
    <dbReference type="NCBI Taxonomy" id="60137"/>
    <lineage>
        <taxon>Bacteria</taxon>
        <taxon>Pseudomonadati</taxon>
        <taxon>Pseudomonadota</taxon>
        <taxon>Alphaproteobacteria</taxon>
        <taxon>Rhodobacterales</taxon>
        <taxon>Roseobacteraceae</taxon>
        <taxon>Sulfitobacter</taxon>
    </lineage>
</organism>
<proteinExistence type="predicted"/>
<dbReference type="GeneID" id="94022073"/>
<reference evidence="2" key="1">
    <citation type="submission" date="2016-10" db="EMBL/GenBank/DDBJ databases">
        <authorList>
            <person name="Varghese N."/>
            <person name="Submissions S."/>
        </authorList>
    </citation>
    <scope>NUCLEOTIDE SEQUENCE [LARGE SCALE GENOMIC DNA]</scope>
    <source>
        <strain evidence="2">DSM 10014</strain>
    </source>
</reference>